<comment type="catalytic activity">
    <reaction evidence="16 17">
        <text>a ubiquinone + n Na(+)(in) + NADH + H(+) = a ubiquinol + n Na(+)(out) + NAD(+)</text>
        <dbReference type="Rhea" id="RHEA:47748"/>
        <dbReference type="Rhea" id="RHEA-COMP:9565"/>
        <dbReference type="Rhea" id="RHEA-COMP:9566"/>
        <dbReference type="ChEBI" id="CHEBI:15378"/>
        <dbReference type="ChEBI" id="CHEBI:16389"/>
        <dbReference type="ChEBI" id="CHEBI:17976"/>
        <dbReference type="ChEBI" id="CHEBI:29101"/>
        <dbReference type="ChEBI" id="CHEBI:57540"/>
        <dbReference type="ChEBI" id="CHEBI:57945"/>
        <dbReference type="EC" id="7.2.1.1"/>
    </reaction>
</comment>
<comment type="similarity">
    <text evidence="16 17">Belongs to the NqrC family.</text>
</comment>
<keyword evidence="12 16" id="KW-0406">Ion transport</keyword>
<evidence type="ECO:0000256" key="12">
    <source>
        <dbReference type="ARBA" id="ARBA00023065"/>
    </source>
</evidence>
<evidence type="ECO:0000256" key="1">
    <source>
        <dbReference type="ARBA" id="ARBA00022448"/>
    </source>
</evidence>
<comment type="cofactor">
    <cofactor evidence="16 17">
        <name>FMN</name>
        <dbReference type="ChEBI" id="CHEBI:58210"/>
    </cofactor>
</comment>
<evidence type="ECO:0000256" key="2">
    <source>
        <dbReference type="ARBA" id="ARBA00022475"/>
    </source>
</evidence>
<keyword evidence="10 16" id="KW-0520">NAD</keyword>
<evidence type="ECO:0000256" key="8">
    <source>
        <dbReference type="ARBA" id="ARBA00022967"/>
    </source>
</evidence>
<comment type="caution">
    <text evidence="16">Lacks conserved residue(s) required for the propagation of feature annotation.</text>
</comment>
<accession>A0A2T5J089</accession>
<keyword evidence="6 16" id="KW-0288">FMN</keyword>
<dbReference type="EC" id="7.2.1.1" evidence="16 17"/>
<keyword evidence="9 16" id="KW-1133">Transmembrane helix</keyword>
<dbReference type="PIRSF" id="PIRSF009437">
    <property type="entry name" value="NQR-1_subunit_C"/>
    <property type="match status" value="1"/>
</dbReference>
<keyword evidence="2 16" id="KW-1003">Cell membrane</keyword>
<dbReference type="HAMAP" id="MF_00427">
    <property type="entry name" value="NqrC"/>
    <property type="match status" value="1"/>
</dbReference>
<keyword evidence="13 16" id="KW-0830">Ubiquinone</keyword>
<feature type="modified residue" description="FMN phosphoryl threonine" evidence="16">
    <location>
        <position position="230"/>
    </location>
</feature>
<gene>
    <name evidence="16" type="primary">nqrC</name>
    <name evidence="19" type="ORF">C8N29_10578</name>
</gene>
<keyword evidence="3" id="KW-0997">Cell inner membrane</keyword>
<dbReference type="EMBL" id="QAON01000005">
    <property type="protein sequence ID" value="PTQ89754.1"/>
    <property type="molecule type" value="Genomic_DNA"/>
</dbReference>
<keyword evidence="5 16" id="KW-0285">Flavoprotein</keyword>
<evidence type="ECO:0000256" key="13">
    <source>
        <dbReference type="ARBA" id="ARBA00023075"/>
    </source>
</evidence>
<evidence type="ECO:0000256" key="11">
    <source>
        <dbReference type="ARBA" id="ARBA00023053"/>
    </source>
</evidence>
<keyword evidence="11 16" id="KW-0915">Sodium</keyword>
<dbReference type="NCBIfam" id="NF003749">
    <property type="entry name" value="PRK05346.1-5"/>
    <property type="match status" value="1"/>
</dbReference>
<dbReference type="PANTHER" id="PTHR37838">
    <property type="entry name" value="NA(+)-TRANSLOCATING NADH-QUINONE REDUCTASE SUBUNIT C"/>
    <property type="match status" value="1"/>
</dbReference>
<keyword evidence="1 16" id="KW-0813">Transport</keyword>
<dbReference type="NCBIfam" id="TIGR01938">
    <property type="entry name" value="nqrC"/>
    <property type="match status" value="1"/>
</dbReference>
<keyword evidence="7 16" id="KW-0812">Transmembrane</keyword>
<dbReference type="Pfam" id="PF04205">
    <property type="entry name" value="FMN_bind"/>
    <property type="match status" value="1"/>
</dbReference>
<keyword evidence="14 16" id="KW-0472">Membrane</keyword>
<name>A0A2T5J089_9GAMM</name>
<dbReference type="SMART" id="SM00900">
    <property type="entry name" value="FMN_bind"/>
    <property type="match status" value="1"/>
</dbReference>
<dbReference type="OrthoDB" id="9794010at2"/>
<comment type="subunit">
    <text evidence="16 17">Composed of six subunits; NqrA, NqrB, NqrC, NqrD, NqrE and NqrF.</text>
</comment>
<keyword evidence="15 16" id="KW-0739">Sodium transport</keyword>
<dbReference type="Proteomes" id="UP000244223">
    <property type="component" value="Unassembled WGS sequence"/>
</dbReference>
<evidence type="ECO:0000256" key="6">
    <source>
        <dbReference type="ARBA" id="ARBA00022643"/>
    </source>
</evidence>
<dbReference type="RefSeq" id="WP_107865271.1">
    <property type="nucleotide sequence ID" value="NZ_QAON01000005.1"/>
</dbReference>
<dbReference type="InterPro" id="IPR007329">
    <property type="entry name" value="FMN-bd"/>
</dbReference>
<feature type="domain" description="FMN-binding" evidence="18">
    <location>
        <begin position="146"/>
        <end position="247"/>
    </location>
</feature>
<evidence type="ECO:0000256" key="14">
    <source>
        <dbReference type="ARBA" id="ARBA00023136"/>
    </source>
</evidence>
<comment type="subcellular location">
    <subcellularLocation>
        <location evidence="16">Cell membrane</location>
        <topology evidence="16">Single-pass membrane protein</topology>
    </subcellularLocation>
</comment>
<dbReference type="PANTHER" id="PTHR37838:SF1">
    <property type="entry name" value="NA(+)-TRANSLOCATING NADH-QUINONE REDUCTASE SUBUNIT C"/>
    <property type="match status" value="1"/>
</dbReference>
<sequence length="261" mass="28381">MSKESTGKTLVVAGVLSVVCSIALAAAVTLLKPIQDENKALEKQRRILAAAQVLPEGEGDKARVAQEFSKFQRYLVNLETGAFRQVDLTDPYDQRKALKSTTSSIALTPEQDIAALRRRANEADIYVVRDAAGKVEKMVLPISGYGLWSTLYGYLVLKSDGNTIIGVTFVEHAETPGLGGEVDNPKWKALWVNKQVYTADGQAHFRVIKGNVDPAKPDAIHQVDGLSGATLTSNGVTNLVQFWMGDMGYKKFLSKVREGGI</sequence>
<evidence type="ECO:0000256" key="5">
    <source>
        <dbReference type="ARBA" id="ARBA00022630"/>
    </source>
</evidence>
<keyword evidence="4 16" id="KW-0597">Phosphoprotein</keyword>
<evidence type="ECO:0000256" key="10">
    <source>
        <dbReference type="ARBA" id="ARBA00023027"/>
    </source>
</evidence>
<dbReference type="GO" id="GO:0006814">
    <property type="term" value="P:sodium ion transport"/>
    <property type="evidence" value="ECO:0007669"/>
    <property type="project" value="UniProtKB-UniRule"/>
</dbReference>
<dbReference type="GO" id="GO:0016655">
    <property type="term" value="F:oxidoreductase activity, acting on NAD(P)H, quinone or similar compound as acceptor"/>
    <property type="evidence" value="ECO:0007669"/>
    <property type="project" value="UniProtKB-UniRule"/>
</dbReference>
<dbReference type="AlphaFoldDB" id="A0A2T5J089"/>
<keyword evidence="20" id="KW-1185">Reference proteome</keyword>
<proteinExistence type="inferred from homology"/>
<evidence type="ECO:0000256" key="3">
    <source>
        <dbReference type="ARBA" id="ARBA00022519"/>
    </source>
</evidence>
<comment type="function">
    <text evidence="16">NQR complex catalyzes the reduction of ubiquinone-1 to ubiquinol by two successive reactions, coupled with the transport of Na(+) ions from the cytoplasm to the periplasm. NqrA to NqrE are probably involved in the second step, the conversion of ubisemiquinone to ubiquinol.</text>
</comment>
<evidence type="ECO:0000256" key="15">
    <source>
        <dbReference type="ARBA" id="ARBA00023201"/>
    </source>
</evidence>
<protein>
    <recommendedName>
        <fullName evidence="16 17">Na(+)-translocating NADH-quinone reductase subunit C</fullName>
        <shortName evidence="16 17">Na(+)-NQR subunit C</shortName>
        <shortName evidence="16 17">Na(+)-translocating NQR subunit C</shortName>
        <ecNumber evidence="16 17">7.2.1.1</ecNumber>
    </recommendedName>
    <alternativeName>
        <fullName evidence="16 17">NQR complex subunit C</fullName>
    </alternativeName>
    <alternativeName>
        <fullName evidence="16 17">NQR-1 subunit C</fullName>
    </alternativeName>
</protein>
<evidence type="ECO:0000256" key="9">
    <source>
        <dbReference type="ARBA" id="ARBA00022989"/>
    </source>
</evidence>
<comment type="caution">
    <text evidence="19">The sequence shown here is derived from an EMBL/GenBank/DDBJ whole genome shotgun (WGS) entry which is preliminary data.</text>
</comment>
<evidence type="ECO:0000313" key="20">
    <source>
        <dbReference type="Proteomes" id="UP000244223"/>
    </source>
</evidence>
<evidence type="ECO:0000256" key="7">
    <source>
        <dbReference type="ARBA" id="ARBA00022692"/>
    </source>
</evidence>
<keyword evidence="8 16" id="KW-1278">Translocase</keyword>
<dbReference type="InterPro" id="IPR010204">
    <property type="entry name" value="NqrC"/>
</dbReference>
<dbReference type="GO" id="GO:0005886">
    <property type="term" value="C:plasma membrane"/>
    <property type="evidence" value="ECO:0007669"/>
    <property type="project" value="UniProtKB-SubCell"/>
</dbReference>
<evidence type="ECO:0000313" key="19">
    <source>
        <dbReference type="EMBL" id="PTQ89754.1"/>
    </source>
</evidence>
<dbReference type="GO" id="GO:0010181">
    <property type="term" value="F:FMN binding"/>
    <property type="evidence" value="ECO:0007669"/>
    <property type="project" value="UniProtKB-UniRule"/>
</dbReference>
<evidence type="ECO:0000256" key="17">
    <source>
        <dbReference type="PIRNR" id="PIRNR009437"/>
    </source>
</evidence>
<evidence type="ECO:0000259" key="18">
    <source>
        <dbReference type="SMART" id="SM00900"/>
    </source>
</evidence>
<evidence type="ECO:0000256" key="16">
    <source>
        <dbReference type="HAMAP-Rule" id="MF_00427"/>
    </source>
</evidence>
<reference evidence="19 20" key="1">
    <citation type="submission" date="2018-04" db="EMBL/GenBank/DDBJ databases">
        <title>Genomic Encyclopedia of Archaeal and Bacterial Type Strains, Phase II (KMG-II): from individual species to whole genera.</title>
        <authorList>
            <person name="Goeker M."/>
        </authorList>
    </citation>
    <scope>NUCLEOTIDE SEQUENCE [LARGE SCALE GENOMIC DNA]</scope>
    <source>
        <strain evidence="19 20">DSM 5822</strain>
    </source>
</reference>
<evidence type="ECO:0000256" key="4">
    <source>
        <dbReference type="ARBA" id="ARBA00022553"/>
    </source>
</evidence>
<organism evidence="19 20">
    <name type="scientific">Agitococcus lubricus</name>
    <dbReference type="NCBI Taxonomy" id="1077255"/>
    <lineage>
        <taxon>Bacteria</taxon>
        <taxon>Pseudomonadati</taxon>
        <taxon>Pseudomonadota</taxon>
        <taxon>Gammaproteobacteria</taxon>
        <taxon>Moraxellales</taxon>
        <taxon>Moraxellaceae</taxon>
        <taxon>Agitococcus</taxon>
    </lineage>
</organism>